<dbReference type="EC" id="1.2.1.41" evidence="7"/>
<evidence type="ECO:0000256" key="6">
    <source>
        <dbReference type="ARBA" id="ARBA00049024"/>
    </source>
</evidence>
<name>A0A379MN69_9BACT</name>
<dbReference type="PROSITE" id="PS01223">
    <property type="entry name" value="PROA"/>
    <property type="match status" value="1"/>
</dbReference>
<sequence>MKSYTELFERARSASRTLALLDAGTTDRVLRAVADRIGPLTEHILNRNALDLELMDPEDPRYDRLKLTPERLQGIAEDIRNVAALPSPLGLTLDEKTRPNGMTIAKISAPFGVVGIIYEARPNVGFDCFSLCFKSGNAVILKGGTDARHSNEAIAGLIRSVLETEGVCPDAVQLLPADHAATAEMLGATEYIDLVIPRGSQRLIRFVRENARVPVIETGAGICHTYFDRAGDKVKGAMIVNNAKTRRVSVCNALDCLLIHRERLDDLPLICNMLADSNVIVYADPEAYEALRCRYPAPLLKEATPESFGTEFLAYKMAIRTVGSLDEATEHIARYSSKHSEAIVSEDPAACDEFVRRVDAACVYCNVSTAFTDGAQFGLGAEIGISTQKLHARGPMGLRELTSYKYVVRGDGQIRC</sequence>
<keyword evidence="9" id="KW-1185">Reference proteome</keyword>
<dbReference type="GO" id="GO:0004350">
    <property type="term" value="F:glutamate-5-semialdehyde dehydrogenase activity"/>
    <property type="evidence" value="ECO:0007669"/>
    <property type="project" value="UniProtKB-UniRule"/>
</dbReference>
<comment type="catalytic activity">
    <reaction evidence="6 7">
        <text>L-glutamate 5-semialdehyde + phosphate + NADP(+) = L-glutamyl 5-phosphate + NADPH + H(+)</text>
        <dbReference type="Rhea" id="RHEA:19541"/>
        <dbReference type="ChEBI" id="CHEBI:15378"/>
        <dbReference type="ChEBI" id="CHEBI:43474"/>
        <dbReference type="ChEBI" id="CHEBI:57783"/>
        <dbReference type="ChEBI" id="CHEBI:58066"/>
        <dbReference type="ChEBI" id="CHEBI:58274"/>
        <dbReference type="ChEBI" id="CHEBI:58349"/>
        <dbReference type="EC" id="1.2.1.41"/>
    </reaction>
</comment>
<organism evidence="8 9">
    <name type="scientific">Rikenella microfusus</name>
    <dbReference type="NCBI Taxonomy" id="28139"/>
    <lineage>
        <taxon>Bacteria</taxon>
        <taxon>Pseudomonadati</taxon>
        <taxon>Bacteroidota</taxon>
        <taxon>Bacteroidia</taxon>
        <taxon>Bacteroidales</taxon>
        <taxon>Rikenellaceae</taxon>
        <taxon>Rikenella</taxon>
    </lineage>
</organism>
<dbReference type="PANTHER" id="PTHR11063:SF8">
    <property type="entry name" value="DELTA-1-PYRROLINE-5-CARBOXYLATE SYNTHASE"/>
    <property type="match status" value="1"/>
</dbReference>
<protein>
    <recommendedName>
        <fullName evidence="7">Gamma-glutamyl phosphate reductase</fullName>
        <shortName evidence="7">GPR</shortName>
        <ecNumber evidence="7">1.2.1.41</ecNumber>
    </recommendedName>
    <alternativeName>
        <fullName evidence="7">Glutamate-5-semialdehyde dehydrogenase</fullName>
    </alternativeName>
    <alternativeName>
        <fullName evidence="7">Glutamyl-gamma-semialdehyde dehydrogenase</fullName>
        <shortName evidence="7">GSA dehydrogenase</shortName>
    </alternativeName>
</protein>
<evidence type="ECO:0000256" key="1">
    <source>
        <dbReference type="ARBA" id="ARBA00004985"/>
    </source>
</evidence>
<comment type="pathway">
    <text evidence="1 7">Amino-acid biosynthesis; L-proline biosynthesis; L-glutamate 5-semialdehyde from L-glutamate: step 2/2.</text>
</comment>
<reference evidence="8 9" key="1">
    <citation type="submission" date="2018-06" db="EMBL/GenBank/DDBJ databases">
        <authorList>
            <consortium name="Pathogen Informatics"/>
            <person name="Doyle S."/>
        </authorList>
    </citation>
    <scope>NUCLEOTIDE SEQUENCE [LARGE SCALE GENOMIC DNA]</scope>
    <source>
        <strain evidence="8 9">NCTC11190</strain>
    </source>
</reference>
<dbReference type="STRING" id="880526.GCA_000427365_01244"/>
<dbReference type="GO" id="GO:0055129">
    <property type="term" value="P:L-proline biosynthetic process"/>
    <property type="evidence" value="ECO:0007669"/>
    <property type="project" value="UniProtKB-UniRule"/>
</dbReference>
<dbReference type="InterPro" id="IPR000965">
    <property type="entry name" value="GPR_dom"/>
</dbReference>
<dbReference type="Gene3D" id="3.40.605.10">
    <property type="entry name" value="Aldehyde Dehydrogenase, Chain A, domain 1"/>
    <property type="match status" value="1"/>
</dbReference>
<comment type="subcellular location">
    <subcellularLocation>
        <location evidence="7">Cytoplasm</location>
    </subcellularLocation>
</comment>
<comment type="function">
    <text evidence="7">Catalyzes the NADPH-dependent reduction of L-glutamate 5-phosphate into L-glutamate 5-semialdehyde and phosphate. The product spontaneously undergoes cyclization to form 1-pyrroline-5-carboxylate.</text>
</comment>
<dbReference type="RefSeq" id="WP_027290955.1">
    <property type="nucleotide sequence ID" value="NZ_UGVL01000001.1"/>
</dbReference>
<gene>
    <name evidence="7 8" type="primary">proA</name>
    <name evidence="8" type="ORF">NCTC11190_00198</name>
</gene>
<dbReference type="PANTHER" id="PTHR11063">
    <property type="entry name" value="GLUTAMATE SEMIALDEHYDE DEHYDROGENASE"/>
    <property type="match status" value="1"/>
</dbReference>
<dbReference type="HAMAP" id="MF_00412">
    <property type="entry name" value="ProA"/>
    <property type="match status" value="1"/>
</dbReference>
<proteinExistence type="inferred from homology"/>
<comment type="similarity">
    <text evidence="7">Belongs to the gamma-glutamyl phosphate reductase family.</text>
</comment>
<evidence type="ECO:0000256" key="4">
    <source>
        <dbReference type="ARBA" id="ARBA00022857"/>
    </source>
</evidence>
<dbReference type="UniPathway" id="UPA00098">
    <property type="reaction ID" value="UER00360"/>
</dbReference>
<dbReference type="Gene3D" id="3.40.309.10">
    <property type="entry name" value="Aldehyde Dehydrogenase, Chain A, domain 2"/>
    <property type="match status" value="1"/>
</dbReference>
<dbReference type="EMBL" id="UGVL01000001">
    <property type="protein sequence ID" value="SUE33005.1"/>
    <property type="molecule type" value="Genomic_DNA"/>
</dbReference>
<evidence type="ECO:0000256" key="7">
    <source>
        <dbReference type="HAMAP-Rule" id="MF_00412"/>
    </source>
</evidence>
<dbReference type="InterPro" id="IPR020593">
    <property type="entry name" value="G-glutamylP_reductase_CS"/>
</dbReference>
<keyword evidence="5 7" id="KW-0560">Oxidoreductase</keyword>
<dbReference type="OrthoDB" id="9809970at2"/>
<dbReference type="NCBIfam" id="NF001221">
    <property type="entry name" value="PRK00197.1"/>
    <property type="match status" value="1"/>
</dbReference>
<dbReference type="SUPFAM" id="SSF53720">
    <property type="entry name" value="ALDH-like"/>
    <property type="match status" value="1"/>
</dbReference>
<evidence type="ECO:0000256" key="5">
    <source>
        <dbReference type="ARBA" id="ARBA00023002"/>
    </source>
</evidence>
<keyword evidence="7" id="KW-0963">Cytoplasm</keyword>
<dbReference type="InterPro" id="IPR016162">
    <property type="entry name" value="Ald_DH_N"/>
</dbReference>
<dbReference type="Proteomes" id="UP000255233">
    <property type="component" value="Unassembled WGS sequence"/>
</dbReference>
<dbReference type="AlphaFoldDB" id="A0A379MN69"/>
<dbReference type="InterPro" id="IPR016161">
    <property type="entry name" value="Ald_DH/histidinol_DH"/>
</dbReference>
<evidence type="ECO:0000256" key="2">
    <source>
        <dbReference type="ARBA" id="ARBA00022605"/>
    </source>
</evidence>
<dbReference type="InterPro" id="IPR012134">
    <property type="entry name" value="Glu-5-SA_DH"/>
</dbReference>
<accession>A0A379MN69</accession>
<keyword evidence="2 7" id="KW-0028">Amino-acid biosynthesis</keyword>
<dbReference type="NCBIfam" id="TIGR00407">
    <property type="entry name" value="proA"/>
    <property type="match status" value="1"/>
</dbReference>
<keyword evidence="4 7" id="KW-0521">NADP</keyword>
<keyword evidence="3 7" id="KW-0641">Proline biosynthesis</keyword>
<dbReference type="PIRSF" id="PIRSF000151">
    <property type="entry name" value="GPR"/>
    <property type="match status" value="1"/>
</dbReference>
<evidence type="ECO:0000256" key="3">
    <source>
        <dbReference type="ARBA" id="ARBA00022650"/>
    </source>
</evidence>
<evidence type="ECO:0000313" key="8">
    <source>
        <dbReference type="EMBL" id="SUE33005.1"/>
    </source>
</evidence>
<evidence type="ECO:0000313" key="9">
    <source>
        <dbReference type="Proteomes" id="UP000255233"/>
    </source>
</evidence>
<dbReference type="GO" id="GO:0050661">
    <property type="term" value="F:NADP binding"/>
    <property type="evidence" value="ECO:0007669"/>
    <property type="project" value="InterPro"/>
</dbReference>
<dbReference type="CDD" id="cd07079">
    <property type="entry name" value="ALDH_F18-19_ProA-GPR"/>
    <property type="match status" value="1"/>
</dbReference>
<dbReference type="GO" id="GO:0005737">
    <property type="term" value="C:cytoplasm"/>
    <property type="evidence" value="ECO:0007669"/>
    <property type="project" value="UniProtKB-SubCell"/>
</dbReference>
<dbReference type="InterPro" id="IPR016163">
    <property type="entry name" value="Ald_DH_C"/>
</dbReference>